<reference evidence="8" key="1">
    <citation type="journal article" date="2021" name="PeerJ">
        <title>Extensive microbial diversity within the chicken gut microbiome revealed by metagenomics and culture.</title>
        <authorList>
            <person name="Gilroy R."/>
            <person name="Ravi A."/>
            <person name="Getino M."/>
            <person name="Pursley I."/>
            <person name="Horton D.L."/>
            <person name="Alikhan N.F."/>
            <person name="Baker D."/>
            <person name="Gharbi K."/>
            <person name="Hall N."/>
            <person name="Watson M."/>
            <person name="Adriaenssens E.M."/>
            <person name="Foster-Nyarko E."/>
            <person name="Jarju S."/>
            <person name="Secka A."/>
            <person name="Antonio M."/>
            <person name="Oren A."/>
            <person name="Chaudhuri R.R."/>
            <person name="La Ragione R."/>
            <person name="Hildebrand F."/>
            <person name="Pallen M.J."/>
        </authorList>
    </citation>
    <scope>NUCLEOTIDE SEQUENCE</scope>
    <source>
        <strain evidence="8">6966</strain>
    </source>
</reference>
<evidence type="ECO:0000259" key="7">
    <source>
        <dbReference type="Pfam" id="PF00884"/>
    </source>
</evidence>
<keyword evidence="2" id="KW-0479">Metal-binding</keyword>
<feature type="chain" id="PRO_5036835791" evidence="6">
    <location>
        <begin position="22"/>
        <end position="166"/>
    </location>
</feature>
<protein>
    <submittedName>
        <fullName evidence="8">Sulfatase-like hydrolase/transferase</fullName>
    </submittedName>
</protein>
<proteinExistence type="inferred from homology"/>
<dbReference type="PROSITE" id="PS00149">
    <property type="entry name" value="SULFATASE_2"/>
    <property type="match status" value="1"/>
</dbReference>
<keyword evidence="6" id="KW-0732">Signal</keyword>
<dbReference type="GO" id="GO:0046872">
    <property type="term" value="F:metal ion binding"/>
    <property type="evidence" value="ECO:0007669"/>
    <property type="project" value="UniProtKB-KW"/>
</dbReference>
<dbReference type="Proteomes" id="UP000742098">
    <property type="component" value="Unassembled WGS sequence"/>
</dbReference>
<sequence length="166" mass="18264">MMNKNMLLMGTASLLSLHAAAQNDQKPNIVLIMVDDMGYSDLGCYGGEIPTPNLDNLAKKGVRFTHFCNTGRSCPSRASLLTGLYPQQAGIGMMSEDPHSAEDHGVHGYMGYLNRNSVTMAEVLKEAGYHTYMSGKWHVGMHGQEKWPLQRGFDHFYGILSGACSY</sequence>
<keyword evidence="3 8" id="KW-0378">Hydrolase</keyword>
<evidence type="ECO:0000256" key="2">
    <source>
        <dbReference type="ARBA" id="ARBA00022723"/>
    </source>
</evidence>
<comment type="PTM">
    <text evidence="5">The conversion to 3-oxoalanine (also known as C-formylglycine, FGly), of a serine or cysteine residue in prokaryotes and of a cysteine residue in eukaryotes, is critical for catalytic activity.</text>
</comment>
<evidence type="ECO:0000256" key="6">
    <source>
        <dbReference type="SAM" id="SignalP"/>
    </source>
</evidence>
<evidence type="ECO:0000313" key="9">
    <source>
        <dbReference type="Proteomes" id="UP000742098"/>
    </source>
</evidence>
<keyword evidence="4" id="KW-0106">Calcium</keyword>
<comment type="similarity">
    <text evidence="1">Belongs to the sulfatase family.</text>
</comment>
<feature type="non-terminal residue" evidence="8">
    <location>
        <position position="166"/>
    </location>
</feature>
<evidence type="ECO:0000256" key="1">
    <source>
        <dbReference type="ARBA" id="ARBA00008779"/>
    </source>
</evidence>
<reference evidence="8" key="2">
    <citation type="submission" date="2021-09" db="EMBL/GenBank/DDBJ databases">
        <authorList>
            <person name="Gilroy R."/>
        </authorList>
    </citation>
    <scope>NUCLEOTIDE SEQUENCE</scope>
    <source>
        <strain evidence="8">6966</strain>
    </source>
</reference>
<dbReference type="SUPFAM" id="SSF53649">
    <property type="entry name" value="Alkaline phosphatase-like"/>
    <property type="match status" value="1"/>
</dbReference>
<dbReference type="Pfam" id="PF00884">
    <property type="entry name" value="Sulfatase"/>
    <property type="match status" value="1"/>
</dbReference>
<dbReference type="InterPro" id="IPR024607">
    <property type="entry name" value="Sulfatase_CS"/>
</dbReference>
<dbReference type="EMBL" id="DYVS01000078">
    <property type="protein sequence ID" value="HJF69983.1"/>
    <property type="molecule type" value="Genomic_DNA"/>
</dbReference>
<evidence type="ECO:0000256" key="3">
    <source>
        <dbReference type="ARBA" id="ARBA00022801"/>
    </source>
</evidence>
<dbReference type="GO" id="GO:0004065">
    <property type="term" value="F:arylsulfatase activity"/>
    <property type="evidence" value="ECO:0007669"/>
    <property type="project" value="TreeGrafter"/>
</dbReference>
<feature type="domain" description="Sulfatase N-terminal" evidence="7">
    <location>
        <begin position="27"/>
        <end position="158"/>
    </location>
</feature>
<dbReference type="InterPro" id="IPR000917">
    <property type="entry name" value="Sulfatase_N"/>
</dbReference>
<organism evidence="8 9">
    <name type="scientific">Butyricimonas virosa</name>
    <dbReference type="NCBI Taxonomy" id="544645"/>
    <lineage>
        <taxon>Bacteria</taxon>
        <taxon>Pseudomonadati</taxon>
        <taxon>Bacteroidota</taxon>
        <taxon>Bacteroidia</taxon>
        <taxon>Bacteroidales</taxon>
        <taxon>Odoribacteraceae</taxon>
        <taxon>Butyricimonas</taxon>
    </lineage>
</organism>
<evidence type="ECO:0000256" key="4">
    <source>
        <dbReference type="ARBA" id="ARBA00022837"/>
    </source>
</evidence>
<dbReference type="PANTHER" id="PTHR42693">
    <property type="entry name" value="ARYLSULFATASE FAMILY MEMBER"/>
    <property type="match status" value="1"/>
</dbReference>
<dbReference type="AlphaFoldDB" id="A0A921KZB9"/>
<dbReference type="InterPro" id="IPR050738">
    <property type="entry name" value="Sulfatase"/>
</dbReference>
<name>A0A921KZB9_9BACT</name>
<feature type="signal peptide" evidence="6">
    <location>
        <begin position="1"/>
        <end position="21"/>
    </location>
</feature>
<accession>A0A921KZB9</accession>
<dbReference type="PANTHER" id="PTHR42693:SF53">
    <property type="entry name" value="ENDO-4-O-SULFATASE"/>
    <property type="match status" value="1"/>
</dbReference>
<evidence type="ECO:0000313" key="8">
    <source>
        <dbReference type="EMBL" id="HJF69983.1"/>
    </source>
</evidence>
<gene>
    <name evidence="8" type="ORF">K8V05_04425</name>
</gene>
<feature type="modified residue" description="3-oxoalanine (Ser)" evidence="5">
    <location>
        <position position="73"/>
    </location>
</feature>
<dbReference type="Gene3D" id="3.40.720.10">
    <property type="entry name" value="Alkaline Phosphatase, subunit A"/>
    <property type="match status" value="1"/>
</dbReference>
<dbReference type="InterPro" id="IPR017850">
    <property type="entry name" value="Alkaline_phosphatase_core_sf"/>
</dbReference>
<evidence type="ECO:0000256" key="5">
    <source>
        <dbReference type="PIRSR" id="PIRSR600917-52"/>
    </source>
</evidence>
<comment type="caution">
    <text evidence="8">The sequence shown here is derived from an EMBL/GenBank/DDBJ whole genome shotgun (WGS) entry which is preliminary data.</text>
</comment>